<gene>
    <name evidence="5" type="ORF">CEP52_012160</name>
</gene>
<dbReference type="STRING" id="1325735.A0A428T033"/>
<dbReference type="GO" id="GO:0008270">
    <property type="term" value="F:zinc ion binding"/>
    <property type="evidence" value="ECO:0007669"/>
    <property type="project" value="InterPro"/>
</dbReference>
<evidence type="ECO:0000256" key="2">
    <source>
        <dbReference type="ARBA" id="ARBA00022723"/>
    </source>
</evidence>
<name>A0A428T033_9HYPO</name>
<dbReference type="EMBL" id="NKCK01000154">
    <property type="protein sequence ID" value="RSL95286.1"/>
    <property type="molecule type" value="Genomic_DNA"/>
</dbReference>
<evidence type="ECO:0000256" key="1">
    <source>
        <dbReference type="ARBA" id="ARBA00004123"/>
    </source>
</evidence>
<keyword evidence="3" id="KW-0539">Nucleus</keyword>
<dbReference type="GO" id="GO:0003677">
    <property type="term" value="F:DNA binding"/>
    <property type="evidence" value="ECO:0007669"/>
    <property type="project" value="InterPro"/>
</dbReference>
<dbReference type="SUPFAM" id="SSF57701">
    <property type="entry name" value="Zn2/Cys6 DNA-binding domain"/>
    <property type="match status" value="1"/>
</dbReference>
<evidence type="ECO:0000256" key="3">
    <source>
        <dbReference type="ARBA" id="ARBA00023242"/>
    </source>
</evidence>
<evidence type="ECO:0000313" key="6">
    <source>
        <dbReference type="Proteomes" id="UP000287144"/>
    </source>
</evidence>
<comment type="caution">
    <text evidence="5">The sequence shown here is derived from an EMBL/GenBank/DDBJ whole genome shotgun (WGS) entry which is preliminary data.</text>
</comment>
<dbReference type="PROSITE" id="PS50048">
    <property type="entry name" value="ZN2_CY6_FUNGAL_2"/>
    <property type="match status" value="1"/>
</dbReference>
<keyword evidence="2" id="KW-0479">Metal-binding</keyword>
<dbReference type="InterPro" id="IPR050613">
    <property type="entry name" value="Sec_Metabolite_Reg"/>
</dbReference>
<protein>
    <recommendedName>
        <fullName evidence="4">Zn(2)-C6 fungal-type domain-containing protein</fullName>
    </recommendedName>
</protein>
<dbReference type="InterPro" id="IPR036864">
    <property type="entry name" value="Zn2-C6_fun-type_DNA-bd_sf"/>
</dbReference>
<keyword evidence="6" id="KW-1185">Reference proteome</keyword>
<feature type="domain" description="Zn(2)-C6 fungal-type" evidence="4">
    <location>
        <begin position="30"/>
        <end position="59"/>
    </location>
</feature>
<dbReference type="InterPro" id="IPR007219">
    <property type="entry name" value="XnlR_reg_dom"/>
</dbReference>
<accession>A0A428T033</accession>
<dbReference type="GO" id="GO:0005634">
    <property type="term" value="C:nucleus"/>
    <property type="evidence" value="ECO:0007669"/>
    <property type="project" value="UniProtKB-SubCell"/>
</dbReference>
<dbReference type="AlphaFoldDB" id="A0A428T033"/>
<dbReference type="InterPro" id="IPR001138">
    <property type="entry name" value="Zn2Cys6_DnaBD"/>
</dbReference>
<evidence type="ECO:0000313" key="5">
    <source>
        <dbReference type="EMBL" id="RSL95286.1"/>
    </source>
</evidence>
<dbReference type="GO" id="GO:0006351">
    <property type="term" value="P:DNA-templated transcription"/>
    <property type="evidence" value="ECO:0007669"/>
    <property type="project" value="InterPro"/>
</dbReference>
<organism evidence="5 6">
    <name type="scientific">Fusarium oligoseptatum</name>
    <dbReference type="NCBI Taxonomy" id="2604345"/>
    <lineage>
        <taxon>Eukaryota</taxon>
        <taxon>Fungi</taxon>
        <taxon>Dikarya</taxon>
        <taxon>Ascomycota</taxon>
        <taxon>Pezizomycotina</taxon>
        <taxon>Sordariomycetes</taxon>
        <taxon>Hypocreomycetidae</taxon>
        <taxon>Hypocreales</taxon>
        <taxon>Nectriaceae</taxon>
        <taxon>Fusarium</taxon>
        <taxon>Fusarium solani species complex</taxon>
    </lineage>
</organism>
<dbReference type="SMART" id="SM00066">
    <property type="entry name" value="GAL4"/>
    <property type="match status" value="1"/>
</dbReference>
<dbReference type="Pfam" id="PF00172">
    <property type="entry name" value="Zn_clus"/>
    <property type="match status" value="1"/>
</dbReference>
<dbReference type="GO" id="GO:0000981">
    <property type="term" value="F:DNA-binding transcription factor activity, RNA polymerase II-specific"/>
    <property type="evidence" value="ECO:0007669"/>
    <property type="project" value="InterPro"/>
</dbReference>
<dbReference type="PANTHER" id="PTHR31001:SF85">
    <property type="entry name" value="ZN(II)2CYS6 TRANSCRIPTION FACTOR (EUROFUNG)"/>
    <property type="match status" value="1"/>
</dbReference>
<comment type="subcellular location">
    <subcellularLocation>
        <location evidence="1">Nucleus</location>
    </subcellularLocation>
</comment>
<sequence>MVQESLEVNFLNHNIMSHTPPTTQTLHKNACSLCARRKVKCDKKDPCSNCLKAQTQCSYETPAPPRPRKRAADQDLLARLAQYEDLMRKHNIDFTQHSNIWVPCDLEGSVKVSGSPVQHAPQEELCLWSNLSPELKYPSIQNLRHKDDPFLHPTPSLQLMLPDTRPNLHELHPEPRHIYRFWQIFVETVNPLTKIIHVPTLQQRIMEASWDLAHVPKPLVAILFAVYTNAVTSMSSDDCQTSIGESRDILLTRYRTATVQALIEAEFLTSREFEVLQALVLFLLADPESELCSTLTATAIRLGQKMGLHRENADPKISFFEKEMRIRLWWQLRGLDARVRAVSIPGIKLPTSECGDIRPPLNINDADLHPDMTEPPAEHKGPTEMLCVLMKYEVTQWLRSSPKAAKFFENISHGPVKGKMSMESEDDAINELEGIYEEKFLRHLDKRIPLHGVTDAMARLAIARLRFKLHHPRGRAMGGKDVYLTKQESDLLFNSAVTLLELSSYGIRSKFSSHLFTHLTHWSQMDAYIYILSELRHRCTGDQVMQAWKLVEDLYTEHPEVISDTENALFKALGDLALQAWEAHRKELPLDQGVPPSFIQLLWSKRHDEVEQSMQVPSASDVDLGGLGLIDDNNFNWEYWDDLLRL</sequence>
<dbReference type="Gene3D" id="4.10.240.10">
    <property type="entry name" value="Zn(2)-C6 fungal-type DNA-binding domain"/>
    <property type="match status" value="1"/>
</dbReference>
<dbReference type="CDD" id="cd00067">
    <property type="entry name" value="GAL4"/>
    <property type="match status" value="1"/>
</dbReference>
<dbReference type="CDD" id="cd12148">
    <property type="entry name" value="fungal_TF_MHR"/>
    <property type="match status" value="1"/>
</dbReference>
<reference evidence="5 6" key="1">
    <citation type="submission" date="2017-06" db="EMBL/GenBank/DDBJ databases">
        <title>Comparative genomic analysis of Ambrosia Fusariam Clade fungi.</title>
        <authorList>
            <person name="Stajich J.E."/>
            <person name="Carrillo J."/>
            <person name="Kijimoto T."/>
            <person name="Eskalen A."/>
            <person name="O'Donnell K."/>
            <person name="Kasson M."/>
        </authorList>
    </citation>
    <scope>NUCLEOTIDE SEQUENCE [LARGE SCALE GENOMIC DNA]</scope>
    <source>
        <strain evidence="5 6">NRRL62579</strain>
    </source>
</reference>
<dbReference type="PANTHER" id="PTHR31001">
    <property type="entry name" value="UNCHARACTERIZED TRANSCRIPTIONAL REGULATORY PROTEIN"/>
    <property type="match status" value="1"/>
</dbReference>
<dbReference type="Pfam" id="PF04082">
    <property type="entry name" value="Fungal_trans"/>
    <property type="match status" value="1"/>
</dbReference>
<dbReference type="PROSITE" id="PS00463">
    <property type="entry name" value="ZN2_CY6_FUNGAL_1"/>
    <property type="match status" value="1"/>
</dbReference>
<dbReference type="Proteomes" id="UP000287144">
    <property type="component" value="Unassembled WGS sequence"/>
</dbReference>
<proteinExistence type="predicted"/>
<evidence type="ECO:0000259" key="4">
    <source>
        <dbReference type="PROSITE" id="PS50048"/>
    </source>
</evidence>